<dbReference type="EMBL" id="KN392677">
    <property type="protein sequence ID" value="KHG09917.1"/>
    <property type="molecule type" value="Genomic_DNA"/>
</dbReference>
<sequence length="10" mass="1196">MLVLFSLFLL</sequence>
<name>A0A0B0NB78_GOSAR</name>
<evidence type="ECO:0000313" key="2">
    <source>
        <dbReference type="Proteomes" id="UP000032142"/>
    </source>
</evidence>
<accession>A0A0B0NB78</accession>
<dbReference type="Proteomes" id="UP000032142">
    <property type="component" value="Unassembled WGS sequence"/>
</dbReference>
<reference evidence="2" key="1">
    <citation type="submission" date="2014-09" db="EMBL/GenBank/DDBJ databases">
        <authorList>
            <person name="Mudge J."/>
            <person name="Ramaraj T."/>
            <person name="Lindquist I.E."/>
            <person name="Bharti A.K."/>
            <person name="Sundararajan A."/>
            <person name="Cameron C.T."/>
            <person name="Woodward J.E."/>
            <person name="May G.D."/>
            <person name="Brubaker C."/>
            <person name="Broadhvest J."/>
            <person name="Wilkins T.A."/>
        </authorList>
    </citation>
    <scope>NUCLEOTIDE SEQUENCE</scope>
    <source>
        <strain evidence="2">cv. AKA8401</strain>
    </source>
</reference>
<gene>
    <name evidence="1" type="ORF">F383_15665</name>
</gene>
<keyword evidence="2" id="KW-1185">Reference proteome</keyword>
<organism evidence="1 2">
    <name type="scientific">Gossypium arboreum</name>
    <name type="common">Tree cotton</name>
    <name type="synonym">Gossypium nanking</name>
    <dbReference type="NCBI Taxonomy" id="29729"/>
    <lineage>
        <taxon>Eukaryota</taxon>
        <taxon>Viridiplantae</taxon>
        <taxon>Streptophyta</taxon>
        <taxon>Embryophyta</taxon>
        <taxon>Tracheophyta</taxon>
        <taxon>Spermatophyta</taxon>
        <taxon>Magnoliopsida</taxon>
        <taxon>eudicotyledons</taxon>
        <taxon>Gunneridae</taxon>
        <taxon>Pentapetalae</taxon>
        <taxon>rosids</taxon>
        <taxon>malvids</taxon>
        <taxon>Malvales</taxon>
        <taxon>Malvaceae</taxon>
        <taxon>Malvoideae</taxon>
        <taxon>Gossypium</taxon>
    </lineage>
</organism>
<evidence type="ECO:0000313" key="1">
    <source>
        <dbReference type="EMBL" id="KHG09917.1"/>
    </source>
</evidence>
<proteinExistence type="predicted"/>
<protein>
    <submittedName>
        <fullName evidence="1">Uncharacterized protein</fullName>
    </submittedName>
</protein>